<gene>
    <name evidence="7" type="ORF">P4O66_017159</name>
</gene>
<dbReference type="Gene3D" id="1.25.40.20">
    <property type="entry name" value="Ankyrin repeat-containing domain"/>
    <property type="match status" value="1"/>
</dbReference>
<dbReference type="Pfam" id="PF12796">
    <property type="entry name" value="Ank_2"/>
    <property type="match status" value="1"/>
</dbReference>
<dbReference type="SUPFAM" id="SSF48403">
    <property type="entry name" value="Ankyrin repeat"/>
    <property type="match status" value="1"/>
</dbReference>
<comment type="caution">
    <text evidence="7">The sequence shown here is derived from an EMBL/GenBank/DDBJ whole genome shotgun (WGS) entry which is preliminary data.</text>
</comment>
<accession>A0AAD8YT67</accession>
<feature type="repeat" description="ANK" evidence="4">
    <location>
        <begin position="801"/>
        <end position="825"/>
    </location>
</feature>
<dbReference type="GO" id="GO:0030837">
    <property type="term" value="P:negative regulation of actin filament polymerization"/>
    <property type="evidence" value="ECO:0007669"/>
    <property type="project" value="InterPro"/>
</dbReference>
<feature type="compositionally biased region" description="Basic and acidic residues" evidence="6">
    <location>
        <begin position="585"/>
        <end position="601"/>
    </location>
</feature>
<feature type="coiled-coil region" evidence="5">
    <location>
        <begin position="393"/>
        <end position="427"/>
    </location>
</feature>
<protein>
    <recommendedName>
        <fullName evidence="9">KN motif and ankyrin repeat domains 4</fullName>
    </recommendedName>
</protein>
<dbReference type="InterPro" id="IPR047184">
    <property type="entry name" value="KANK1-4"/>
</dbReference>
<reference evidence="7" key="1">
    <citation type="submission" date="2023-03" db="EMBL/GenBank/DDBJ databases">
        <title>Electrophorus voltai genome.</title>
        <authorList>
            <person name="Bian C."/>
        </authorList>
    </citation>
    <scope>NUCLEOTIDE SEQUENCE</scope>
    <source>
        <strain evidence="7">CB-2022</strain>
        <tissue evidence="7">Muscle</tissue>
    </source>
</reference>
<keyword evidence="1" id="KW-0677">Repeat</keyword>
<dbReference type="SMART" id="SM00248">
    <property type="entry name" value="ANK"/>
    <property type="match status" value="4"/>
</dbReference>
<dbReference type="Proteomes" id="UP001239994">
    <property type="component" value="Unassembled WGS sequence"/>
</dbReference>
<evidence type="ECO:0000313" key="8">
    <source>
        <dbReference type="Proteomes" id="UP001239994"/>
    </source>
</evidence>
<evidence type="ECO:0000313" key="7">
    <source>
        <dbReference type="EMBL" id="KAK1786775.1"/>
    </source>
</evidence>
<evidence type="ECO:0000256" key="4">
    <source>
        <dbReference type="PROSITE-ProRule" id="PRU00023"/>
    </source>
</evidence>
<dbReference type="PANTHER" id="PTHR24168">
    <property type="entry name" value="KN MOTIF AND ANKYRIN REPEAT DOMAIN-CONTAINING"/>
    <property type="match status" value="1"/>
</dbReference>
<feature type="repeat" description="ANK" evidence="4">
    <location>
        <begin position="873"/>
        <end position="905"/>
    </location>
</feature>
<name>A0AAD8YT67_9TELE</name>
<dbReference type="PROSITE" id="PS50088">
    <property type="entry name" value="ANK_REPEAT"/>
    <property type="match status" value="3"/>
</dbReference>
<organism evidence="7 8">
    <name type="scientific">Electrophorus voltai</name>
    <dbReference type="NCBI Taxonomy" id="2609070"/>
    <lineage>
        <taxon>Eukaryota</taxon>
        <taxon>Metazoa</taxon>
        <taxon>Chordata</taxon>
        <taxon>Craniata</taxon>
        <taxon>Vertebrata</taxon>
        <taxon>Euteleostomi</taxon>
        <taxon>Actinopterygii</taxon>
        <taxon>Neopterygii</taxon>
        <taxon>Teleostei</taxon>
        <taxon>Ostariophysi</taxon>
        <taxon>Gymnotiformes</taxon>
        <taxon>Gymnotoidei</taxon>
        <taxon>Gymnotidae</taxon>
        <taxon>Electrophorus</taxon>
    </lineage>
</organism>
<dbReference type="Pfam" id="PF13637">
    <property type="entry name" value="Ank_4"/>
    <property type="match status" value="1"/>
</dbReference>
<keyword evidence="8" id="KW-1185">Reference proteome</keyword>
<evidence type="ECO:0000256" key="3">
    <source>
        <dbReference type="ARBA" id="ARBA00023054"/>
    </source>
</evidence>
<dbReference type="GO" id="GO:0005737">
    <property type="term" value="C:cytoplasm"/>
    <property type="evidence" value="ECO:0007669"/>
    <property type="project" value="TreeGrafter"/>
</dbReference>
<dbReference type="PRINTS" id="PR01415">
    <property type="entry name" value="ANKYRIN"/>
</dbReference>
<dbReference type="InterPro" id="IPR002110">
    <property type="entry name" value="Ankyrin_rpt"/>
</dbReference>
<keyword evidence="3 5" id="KW-0175">Coiled coil</keyword>
<feature type="region of interest" description="Disordered" evidence="6">
    <location>
        <begin position="653"/>
        <end position="674"/>
    </location>
</feature>
<keyword evidence="2 4" id="KW-0040">ANK repeat</keyword>
<sequence length="975" mass="108299">MSVFLEKHLSPTCSSVSWWVRGVKCSLGAGHQTGTYQQNEEEKHNSFACLSSVNGFSPKENGSCRRPSSYSVETPYGFHLDLDFLKYVDDIEKGNTIRRVQFQRKQRSQYAGSLSRNLSLPGYGCRTSQWNSIGTLFPKPPLADSEKTSESSGLIRQSETVYSSFRSAEMHATIQAFDEQPLGLHVRPNLLRASSLPLTVLLRKHSESTEDPTSPNGSRDYLVEENGSSEDVFHRPERKIGGVNGTLQQLIAALQRVAELEEEVKNIPELKAQLCILQEERDRLLLKVQSQNNSAGLLDLFAGQPQSTVTSDSVTQLSKAAQSKIKSNDDWMNREYEQLEENVKASSEQVDAMVIPLRTEKAFMEIGGDVQVTKIVRDVKDPLDHGEKTKSLPETLQRKVVMLEQKLHELESELYKTRDLLKEQMQESCTKDERIRELTKNTENVWVRAERGVVHLHCVNNALEIEPSSKDTSVKTLKSEQSVVAYSQEPSNCSQVCLEGNLKTHTSGKPAGSRADMEHHVKRVQELLHEQWECLCRDESSGRVLPSEHLPPRVCSIQKELVSLVSLLSVYVSSAEAVPPPAQESRTEDQISVVDKSKEGESTLPVSCRERSSGGQDVEDSTVMPNFCAQGFDQEILQIDATQPQLWSTTLTTTEQAAKRNNPPETSKGGGDLKETMTDIDLLESTSEAQSPDDQPVKENAKQDSTCSRAESHESSEGEGGRETMVDKDFINACYFLKEHMDEVAEPNDEMRQALMVVFQKWFHIAAEEDSCANTVALYISEVATQTPTVLQFLINMVDDNGNTALHYSLSHSNFNIVKLLLDMGMCDVDLRNKIGYTAIMLASLLPVDSPEDIKVIQQLMEFGDVNARVGQVGQTALHLAVRHGRASTVRLLLAHGANINAQDRAGTTALISACDRGHTDIVRILLMDPDCDVNLTDKGGRSALSLATQASHTEIADLLKARTHTRGQDKCKMS</sequence>
<feature type="region of interest" description="Disordered" evidence="6">
    <location>
        <begin position="686"/>
        <end position="723"/>
    </location>
</feature>
<evidence type="ECO:0000256" key="2">
    <source>
        <dbReference type="ARBA" id="ARBA00023043"/>
    </source>
</evidence>
<dbReference type="InterPro" id="IPR021939">
    <property type="entry name" value="KN_motif"/>
</dbReference>
<dbReference type="AlphaFoldDB" id="A0AAD8YT67"/>
<dbReference type="EMBL" id="JAROKS010000024">
    <property type="protein sequence ID" value="KAK1786775.1"/>
    <property type="molecule type" value="Genomic_DNA"/>
</dbReference>
<feature type="region of interest" description="Disordered" evidence="6">
    <location>
        <begin position="577"/>
        <end position="622"/>
    </location>
</feature>
<evidence type="ECO:0000256" key="6">
    <source>
        <dbReference type="SAM" id="MobiDB-lite"/>
    </source>
</evidence>
<dbReference type="PANTHER" id="PTHR24168:SF24">
    <property type="entry name" value="KN MOTIF AND ANKYRIN REPEAT DOMAIN-CONTAINING PROTEIN 4"/>
    <property type="match status" value="1"/>
</dbReference>
<dbReference type="InterPro" id="IPR036770">
    <property type="entry name" value="Ankyrin_rpt-contain_sf"/>
</dbReference>
<feature type="region of interest" description="Disordered" evidence="6">
    <location>
        <begin position="205"/>
        <end position="231"/>
    </location>
</feature>
<dbReference type="PROSITE" id="PS50297">
    <property type="entry name" value="ANK_REP_REGION"/>
    <property type="match status" value="2"/>
</dbReference>
<evidence type="ECO:0000256" key="5">
    <source>
        <dbReference type="SAM" id="Coils"/>
    </source>
</evidence>
<feature type="compositionally biased region" description="Basic and acidic residues" evidence="6">
    <location>
        <begin position="710"/>
        <end position="723"/>
    </location>
</feature>
<feature type="repeat" description="ANK" evidence="4">
    <location>
        <begin position="906"/>
        <end position="939"/>
    </location>
</feature>
<dbReference type="Pfam" id="PF12075">
    <property type="entry name" value="KN_motif"/>
    <property type="match status" value="1"/>
</dbReference>
<dbReference type="GO" id="GO:0005856">
    <property type="term" value="C:cytoskeleton"/>
    <property type="evidence" value="ECO:0007669"/>
    <property type="project" value="TreeGrafter"/>
</dbReference>
<proteinExistence type="predicted"/>
<evidence type="ECO:0008006" key="9">
    <source>
        <dbReference type="Google" id="ProtNLM"/>
    </source>
</evidence>
<evidence type="ECO:0000256" key="1">
    <source>
        <dbReference type="ARBA" id="ARBA00022737"/>
    </source>
</evidence>